<gene>
    <name evidence="3" type="ORF">EI97DRAFT_459386</name>
</gene>
<reference evidence="3" key="1">
    <citation type="journal article" date="2020" name="Stud. Mycol.">
        <title>101 Dothideomycetes genomes: a test case for predicting lifestyles and emergence of pathogens.</title>
        <authorList>
            <person name="Haridas S."/>
            <person name="Albert R."/>
            <person name="Binder M."/>
            <person name="Bloem J."/>
            <person name="Labutti K."/>
            <person name="Salamov A."/>
            <person name="Andreopoulos B."/>
            <person name="Baker S."/>
            <person name="Barry K."/>
            <person name="Bills G."/>
            <person name="Bluhm B."/>
            <person name="Cannon C."/>
            <person name="Castanera R."/>
            <person name="Culley D."/>
            <person name="Daum C."/>
            <person name="Ezra D."/>
            <person name="Gonzalez J."/>
            <person name="Henrissat B."/>
            <person name="Kuo A."/>
            <person name="Liang C."/>
            <person name="Lipzen A."/>
            <person name="Lutzoni F."/>
            <person name="Magnuson J."/>
            <person name="Mondo S."/>
            <person name="Nolan M."/>
            <person name="Ohm R."/>
            <person name="Pangilinan J."/>
            <person name="Park H.-J."/>
            <person name="Ramirez L."/>
            <person name="Alfaro M."/>
            <person name="Sun H."/>
            <person name="Tritt A."/>
            <person name="Yoshinaga Y."/>
            <person name="Zwiers L.-H."/>
            <person name="Turgeon B."/>
            <person name="Goodwin S."/>
            <person name="Spatafora J."/>
            <person name="Crous P."/>
            <person name="Grigoriev I."/>
        </authorList>
    </citation>
    <scope>NUCLEOTIDE SEQUENCE</scope>
    <source>
        <strain evidence="3">CBS 379.55</strain>
    </source>
</reference>
<dbReference type="AlphaFoldDB" id="A0A6A6JIL2"/>
<keyword evidence="4" id="KW-1185">Reference proteome</keyword>
<name>A0A6A6JIL2_WESOR</name>
<evidence type="ECO:0000313" key="3">
    <source>
        <dbReference type="EMBL" id="KAF2275486.1"/>
    </source>
</evidence>
<sequence>MSNNTRAFTLFPIRFASSVSLNAANNEDTISDRTRLRLTHTSSPPPQEQTQTSSSPPAYDYDTSTSPSLTVLATVAVISILFPRVTASCMVLALLVLLFWVIGSTWQEVSDGEVEGVVFGEERDRSGMFFVMNGFCMFLAAVGARVVERFLLG</sequence>
<feature type="transmembrane region" description="Helical" evidence="2">
    <location>
        <begin position="89"/>
        <end position="107"/>
    </location>
</feature>
<dbReference type="GeneID" id="54554177"/>
<accession>A0A6A6JIL2</accession>
<keyword evidence="2" id="KW-1133">Transmembrane helix</keyword>
<dbReference type="RefSeq" id="XP_033653025.1">
    <property type="nucleotide sequence ID" value="XM_033801002.1"/>
</dbReference>
<organism evidence="3 4">
    <name type="scientific">Westerdykella ornata</name>
    <dbReference type="NCBI Taxonomy" id="318751"/>
    <lineage>
        <taxon>Eukaryota</taxon>
        <taxon>Fungi</taxon>
        <taxon>Dikarya</taxon>
        <taxon>Ascomycota</taxon>
        <taxon>Pezizomycotina</taxon>
        <taxon>Dothideomycetes</taxon>
        <taxon>Pleosporomycetidae</taxon>
        <taxon>Pleosporales</taxon>
        <taxon>Sporormiaceae</taxon>
        <taxon>Westerdykella</taxon>
    </lineage>
</organism>
<feature type="transmembrane region" description="Helical" evidence="2">
    <location>
        <begin position="127"/>
        <end position="147"/>
    </location>
</feature>
<evidence type="ECO:0000313" key="4">
    <source>
        <dbReference type="Proteomes" id="UP000800097"/>
    </source>
</evidence>
<evidence type="ECO:0000256" key="1">
    <source>
        <dbReference type="SAM" id="MobiDB-lite"/>
    </source>
</evidence>
<proteinExistence type="predicted"/>
<feature type="region of interest" description="Disordered" evidence="1">
    <location>
        <begin position="32"/>
        <end position="62"/>
    </location>
</feature>
<evidence type="ECO:0000256" key="2">
    <source>
        <dbReference type="SAM" id="Phobius"/>
    </source>
</evidence>
<keyword evidence="2" id="KW-0812">Transmembrane</keyword>
<feature type="compositionally biased region" description="Polar residues" evidence="1">
    <location>
        <begin position="48"/>
        <end position="62"/>
    </location>
</feature>
<dbReference type="EMBL" id="ML986497">
    <property type="protein sequence ID" value="KAF2275486.1"/>
    <property type="molecule type" value="Genomic_DNA"/>
</dbReference>
<keyword evidence="2" id="KW-0472">Membrane</keyword>
<protein>
    <submittedName>
        <fullName evidence="3">Uncharacterized protein</fullName>
    </submittedName>
</protein>
<dbReference type="Proteomes" id="UP000800097">
    <property type="component" value="Unassembled WGS sequence"/>
</dbReference>